<evidence type="ECO:0000313" key="3">
    <source>
        <dbReference type="Proteomes" id="UP000022910"/>
    </source>
</evidence>
<dbReference type="OrthoDB" id="272077at2759"/>
<dbReference type="PANTHER" id="PTHR11102">
    <property type="entry name" value="SEL-1-LIKE PROTEIN"/>
    <property type="match status" value="1"/>
</dbReference>
<proteinExistence type="inferred from homology"/>
<dbReference type="HOGENOM" id="CLU_000288_36_14_1"/>
<dbReference type="SUPFAM" id="SSF81901">
    <property type="entry name" value="HCP-like"/>
    <property type="match status" value="3"/>
</dbReference>
<comment type="caution">
    <text evidence="2">The sequence shown here is derived from an EMBL/GenBank/DDBJ whole genome shotgun (WGS) entry which is preliminary data.</text>
</comment>
<organism evidence="2 3">
    <name type="scientific">Rhizophagus irregularis (strain DAOM 197198w)</name>
    <name type="common">Glomus intraradices</name>
    <dbReference type="NCBI Taxonomy" id="1432141"/>
    <lineage>
        <taxon>Eukaryota</taxon>
        <taxon>Fungi</taxon>
        <taxon>Fungi incertae sedis</taxon>
        <taxon>Mucoromycota</taxon>
        <taxon>Glomeromycotina</taxon>
        <taxon>Glomeromycetes</taxon>
        <taxon>Glomerales</taxon>
        <taxon>Glomeraceae</taxon>
        <taxon>Rhizophagus</taxon>
    </lineage>
</organism>
<reference evidence="2 3" key="1">
    <citation type="submission" date="2014-02" db="EMBL/GenBank/DDBJ databases">
        <title>Single nucleus genome sequencing reveals high similarity among nuclei of an endomycorrhizal fungus.</title>
        <authorList>
            <person name="Lin K."/>
            <person name="Geurts R."/>
            <person name="Zhang Z."/>
            <person name="Limpens E."/>
            <person name="Saunders D.G."/>
            <person name="Mu D."/>
            <person name="Pang E."/>
            <person name="Cao H."/>
            <person name="Cha H."/>
            <person name="Lin T."/>
            <person name="Zhou Q."/>
            <person name="Shang Y."/>
            <person name="Li Y."/>
            <person name="Ivanov S."/>
            <person name="Sharma T."/>
            <person name="Velzen R.V."/>
            <person name="Ruijter N.D."/>
            <person name="Aanen D.K."/>
            <person name="Win J."/>
            <person name="Kamoun S."/>
            <person name="Bisseling T."/>
            <person name="Huang S."/>
        </authorList>
    </citation>
    <scope>NUCLEOTIDE SEQUENCE [LARGE SCALE GENOMIC DNA]</scope>
    <source>
        <strain evidence="3">DAOM197198w</strain>
    </source>
</reference>
<dbReference type="Gene3D" id="1.25.40.10">
    <property type="entry name" value="Tetratricopeptide repeat domain"/>
    <property type="match status" value="2"/>
</dbReference>
<dbReference type="InterPro" id="IPR011990">
    <property type="entry name" value="TPR-like_helical_dom_sf"/>
</dbReference>
<dbReference type="PANTHER" id="PTHR11102:SF160">
    <property type="entry name" value="ERAD-ASSOCIATED E3 UBIQUITIN-PROTEIN LIGASE COMPONENT HRD3"/>
    <property type="match status" value="1"/>
</dbReference>
<dbReference type="InterPro" id="IPR006597">
    <property type="entry name" value="Sel1-like"/>
</dbReference>
<evidence type="ECO:0000256" key="1">
    <source>
        <dbReference type="ARBA" id="ARBA00038101"/>
    </source>
</evidence>
<gene>
    <name evidence="2" type="ORF">RirG_201460</name>
</gene>
<dbReference type="EMBL" id="JEMT01027052">
    <property type="protein sequence ID" value="EXX58050.1"/>
    <property type="molecule type" value="Genomic_DNA"/>
</dbReference>
<dbReference type="AlphaFoldDB" id="A0A015IUW5"/>
<keyword evidence="3" id="KW-1185">Reference proteome</keyword>
<protein>
    <submittedName>
        <fullName evidence="2">Skt5p</fullName>
    </submittedName>
</protein>
<evidence type="ECO:0000313" key="2">
    <source>
        <dbReference type="EMBL" id="EXX58050.1"/>
    </source>
</evidence>
<name>A0A015IUW5_RHIIW</name>
<dbReference type="SMART" id="SM00671">
    <property type="entry name" value="SEL1"/>
    <property type="match status" value="9"/>
</dbReference>
<dbReference type="STRING" id="1432141.A0A015IUW5"/>
<accession>A0A015IUW5</accession>
<dbReference type="InterPro" id="IPR050767">
    <property type="entry name" value="Sel1_AlgK"/>
</dbReference>
<dbReference type="Proteomes" id="UP000022910">
    <property type="component" value="Unassembled WGS sequence"/>
</dbReference>
<sequence length="546" mass="62973">MSSNLLDNNTNMNTNLSKDDKDFLKNIIKDFYRKIIEMKDFNNFEDIFSEWIINYLEINNKDSKKILELMENHKKSKFWFTSIIGIFYQFGIGNYLDKKKALELYLLTINIEIEKNNLNEEFNKLHLIEVNINSFNSLKNKNIIIGKYLLSLFYYKDIILDIEGFNYNHRTENSNQNESIKLLKLAKEGNSDAQYNLAICYMDGLGIQKNEKRAFDWLLKSEQSKYLDILNKHEKEEFERDLKLAIANNPLAQNYIGYCYENGKGVYKNEKKAYEWYLKSADGGNVEGQCNLGYCYENGIGTEKNEIEAFEWYLKSADGGNVEGQCYLGYCYENGIGIDKDETKAFEWYLESAEGGSIEGQCNLGYCYENGIGTDQDEIKAFEWYSESAENGNETAQNNLGDCYQYGKGTDKDEIKAFEWYFESANAECPEGQRNLGFCYANGIGTEKNETKAFEWYLKSVENGNIMAQNNLGDCYQHGKGIDKNETKAFEWYLKSAIAGCSYAQCNLGYCYANGIGTDKNETKAFEWYLKSAENGDITKQFGHLL</sequence>
<dbReference type="Pfam" id="PF08238">
    <property type="entry name" value="Sel1"/>
    <property type="match status" value="10"/>
</dbReference>
<comment type="similarity">
    <text evidence="1">Belongs to the sel-1 family.</text>
</comment>